<protein>
    <submittedName>
        <fullName evidence="3">Hydrolase, alpha/beta hydrolase fold family</fullName>
    </submittedName>
</protein>
<feature type="domain" description="AB hydrolase-1" evidence="2">
    <location>
        <begin position="3"/>
        <end position="234"/>
    </location>
</feature>
<dbReference type="PANTHER" id="PTHR43798">
    <property type="entry name" value="MONOACYLGLYCEROL LIPASE"/>
    <property type="match status" value="1"/>
</dbReference>
<organism evidence="3 4">
    <name type="scientific">Actinokineospora spheciospongiae</name>
    <dbReference type="NCBI Taxonomy" id="909613"/>
    <lineage>
        <taxon>Bacteria</taxon>
        <taxon>Bacillati</taxon>
        <taxon>Actinomycetota</taxon>
        <taxon>Actinomycetes</taxon>
        <taxon>Pseudonocardiales</taxon>
        <taxon>Pseudonocardiaceae</taxon>
        <taxon>Actinokineospora</taxon>
    </lineage>
</organism>
<evidence type="ECO:0000256" key="1">
    <source>
        <dbReference type="ARBA" id="ARBA00022801"/>
    </source>
</evidence>
<dbReference type="InterPro" id="IPR029058">
    <property type="entry name" value="AB_hydrolase_fold"/>
</dbReference>
<name>W7IC44_9PSEU</name>
<dbReference type="GO" id="GO:0016787">
    <property type="term" value="F:hydrolase activity"/>
    <property type="evidence" value="ECO:0007669"/>
    <property type="project" value="UniProtKB-KW"/>
</dbReference>
<proteinExistence type="predicted"/>
<evidence type="ECO:0000259" key="2">
    <source>
        <dbReference type="Pfam" id="PF00561"/>
    </source>
</evidence>
<keyword evidence="4" id="KW-1185">Reference proteome</keyword>
<dbReference type="Proteomes" id="UP000019277">
    <property type="component" value="Unassembled WGS sequence"/>
</dbReference>
<dbReference type="InterPro" id="IPR000073">
    <property type="entry name" value="AB_hydrolase_1"/>
</dbReference>
<dbReference type="InterPro" id="IPR050266">
    <property type="entry name" value="AB_hydrolase_sf"/>
</dbReference>
<evidence type="ECO:0000313" key="3">
    <source>
        <dbReference type="EMBL" id="EWC58083.1"/>
    </source>
</evidence>
<dbReference type="eggNOG" id="COG1073">
    <property type="taxonomic scope" value="Bacteria"/>
</dbReference>
<reference evidence="3 4" key="1">
    <citation type="journal article" date="2014" name="Genome Announc.">
        <title>Draft Genome Sequence of the Antitrypanosomally Active Sponge-Associated Bacterium Actinokineospora sp. Strain EG49.</title>
        <authorList>
            <person name="Harjes J."/>
            <person name="Ryu T."/>
            <person name="Abdelmohsen U.R."/>
            <person name="Moitinho-Silva L."/>
            <person name="Horn H."/>
            <person name="Ravasi T."/>
            <person name="Hentschel U."/>
        </authorList>
    </citation>
    <scope>NUCLEOTIDE SEQUENCE [LARGE SCALE GENOMIC DNA]</scope>
    <source>
        <strain evidence="3 4">EG49</strain>
    </source>
</reference>
<dbReference type="EMBL" id="AYXG01000261">
    <property type="protein sequence ID" value="EWC58083.1"/>
    <property type="molecule type" value="Genomic_DNA"/>
</dbReference>
<dbReference type="GO" id="GO:0016020">
    <property type="term" value="C:membrane"/>
    <property type="evidence" value="ECO:0007669"/>
    <property type="project" value="TreeGrafter"/>
</dbReference>
<dbReference type="PATRIC" id="fig|909613.9.peg.6633"/>
<dbReference type="SUPFAM" id="SSF53474">
    <property type="entry name" value="alpha/beta-Hydrolases"/>
    <property type="match status" value="1"/>
</dbReference>
<dbReference type="STRING" id="909613.UO65_6639"/>
<gene>
    <name evidence="3" type="ORF">UO65_6639</name>
</gene>
<accession>W7IC44</accession>
<comment type="caution">
    <text evidence="3">The sequence shown here is derived from an EMBL/GenBank/DDBJ whole genome shotgun (WGS) entry which is preliminary data.</text>
</comment>
<evidence type="ECO:0000313" key="4">
    <source>
        <dbReference type="Proteomes" id="UP000019277"/>
    </source>
</evidence>
<dbReference type="Pfam" id="PF00561">
    <property type="entry name" value="Abhydrolase_1"/>
    <property type="match status" value="1"/>
</dbReference>
<dbReference type="PRINTS" id="PR00111">
    <property type="entry name" value="ABHYDROLASE"/>
</dbReference>
<dbReference type="PANTHER" id="PTHR43798:SF31">
    <property type="entry name" value="AB HYDROLASE SUPERFAMILY PROTEIN YCLE"/>
    <property type="match status" value="1"/>
</dbReference>
<dbReference type="AlphaFoldDB" id="W7IC44"/>
<sequence>MVMWHHGSPQTGALLEPVLAAAAERGIRVLSYGRPGYGGSDRVAGRDVASAAGDSAAVADAFGVREFAVVGASGGGPHALACAALLPDRVPAAVCLAGIAPRDAGFDWFAGMVAPGGLRAAVEGTAARARFAETEQFDPDSFIPADHELLAGPWSALGADAQRAGAAGPDGLVDDDVAFAHPWGFDLTAITAPVLLVQGGRDRVVPPAHADHLAGLLPRATAWSRPDDGHVSVLREYPAALDWLLAATSG</sequence>
<keyword evidence="1 3" id="KW-0378">Hydrolase</keyword>
<dbReference type="Gene3D" id="3.40.50.1820">
    <property type="entry name" value="alpha/beta hydrolase"/>
    <property type="match status" value="1"/>
</dbReference>